<keyword evidence="4" id="KW-0812">Transmembrane</keyword>
<feature type="transmembrane region" description="Helical" evidence="4">
    <location>
        <begin position="760"/>
        <end position="782"/>
    </location>
</feature>
<evidence type="ECO:0000313" key="7">
    <source>
        <dbReference type="Proteomes" id="UP000557307"/>
    </source>
</evidence>
<dbReference type="EMBL" id="JACHGF010000004">
    <property type="protein sequence ID" value="MBB5285089.1"/>
    <property type="molecule type" value="Genomic_DNA"/>
</dbReference>
<dbReference type="Gene3D" id="2.60.40.10">
    <property type="entry name" value="Immunoglobulins"/>
    <property type="match status" value="1"/>
</dbReference>
<dbReference type="Gene3D" id="2.130.10.10">
    <property type="entry name" value="YVTN repeat-like/Quinoprotein amine dehydrogenase"/>
    <property type="match status" value="2"/>
</dbReference>
<dbReference type="SUPFAM" id="SSF55781">
    <property type="entry name" value="GAF domain-like"/>
    <property type="match status" value="1"/>
</dbReference>
<dbReference type="PROSITE" id="PS50109">
    <property type="entry name" value="HIS_KIN"/>
    <property type="match status" value="1"/>
</dbReference>
<gene>
    <name evidence="6" type="ORF">HNQ92_003237</name>
</gene>
<dbReference type="InterPro" id="IPR003594">
    <property type="entry name" value="HATPase_dom"/>
</dbReference>
<feature type="coiled-coil region" evidence="3">
    <location>
        <begin position="986"/>
        <end position="1013"/>
    </location>
</feature>
<evidence type="ECO:0000313" key="6">
    <source>
        <dbReference type="EMBL" id="MBB5285089.1"/>
    </source>
</evidence>
<dbReference type="PRINTS" id="PR00344">
    <property type="entry name" value="BCTRLSENSOR"/>
</dbReference>
<dbReference type="EC" id="2.7.13.3" evidence="2"/>
<dbReference type="Pfam" id="PF07495">
    <property type="entry name" value="Y_Y_Y"/>
    <property type="match status" value="1"/>
</dbReference>
<dbReference type="InterPro" id="IPR029016">
    <property type="entry name" value="GAF-like_dom_sf"/>
</dbReference>
<dbReference type="SMART" id="SM00387">
    <property type="entry name" value="HATPase_c"/>
    <property type="match status" value="1"/>
</dbReference>
<evidence type="ECO:0000259" key="5">
    <source>
        <dbReference type="PROSITE" id="PS50109"/>
    </source>
</evidence>
<keyword evidence="6" id="KW-0808">Transferase</keyword>
<name>A0A840TZM5_9BACT</name>
<dbReference type="PANTHER" id="PTHR43065">
    <property type="entry name" value="SENSOR HISTIDINE KINASE"/>
    <property type="match status" value="1"/>
</dbReference>
<dbReference type="Gene3D" id="3.30.565.10">
    <property type="entry name" value="Histidine kinase-like ATPase, C-terminal domain"/>
    <property type="match status" value="1"/>
</dbReference>
<comment type="caution">
    <text evidence="6">The sequence shown here is derived from an EMBL/GenBank/DDBJ whole genome shotgun (WGS) entry which is preliminary data.</text>
</comment>
<dbReference type="Gene3D" id="3.30.450.40">
    <property type="match status" value="1"/>
</dbReference>
<dbReference type="PANTHER" id="PTHR43065:SF42">
    <property type="entry name" value="TWO-COMPONENT SENSOR PPRA"/>
    <property type="match status" value="1"/>
</dbReference>
<dbReference type="Pfam" id="PF02518">
    <property type="entry name" value="HATPase_c"/>
    <property type="match status" value="1"/>
</dbReference>
<proteinExistence type="predicted"/>
<keyword evidence="4" id="KW-1133">Transmembrane helix</keyword>
<keyword evidence="7" id="KW-1185">Reference proteome</keyword>
<dbReference type="InterPro" id="IPR011123">
    <property type="entry name" value="Y_Y_Y"/>
</dbReference>
<sequence>MNKFYDIQGYRATLLLAWLGRKWVVGCTLGLLLWAQGVMAQPVIRTSNTELGSPLLKVYYPNDYGAHGQNFAITQDRSGMMYFANFAGVLQYDGVKWRTIPTQNITRVSALELDQAGRVLVGANGEFGYLAPDSLGALQFRSLSATIKENIGAIVQILPIREGICFVSNESFYLWNGKSVKAFRPNFRIQSAFQHAGKLFMYSRKDGLLFWEKGQYRKVQVDANFPSFLDIVSLIPLDDQRALVVTANQGLFKLVGERLEVFTSPASTYLTRYKATCGLRLRNNSLLISTLSDGLLALSPDGAIQYTIKAGGGLQDTQVNYLFRDRDNNVWMALNEGIAQVDVPSPISKFDRTNGLKGEVTAVTRFQGRLYVGTLNGLFTIAEDQIQLFGGFRASCLDLAQTSQALLVATNQGVLEVQNGSTRKLTNDFSLCITTKRDNPNQVYVGLEDGLAVLSLNGTGRRYERMRGINEQIMDIVEGTSGDMWLVTLSKGIYKLNTHTGKISYYAEKEGLASTLYNKVSLSSQGLISCNKDGVFRYVPAQDRFERIDLFGQGKEGGEVWFDQLVEDDKGDLWATLGNEKRLTLYRKKGNTVPTTYEKVETPFLPLVDVPFQVIYPDRDSVAWAGGPQGLYRLDRKIDKEYSSKYPTLIRQITSSSGLVRIGGLTQTDSSTNTSQITLNYNQNNLLIEYALPSYFVNEQIQYQFRLDDYDKNWSEWTLSDRKEYTNLLPGTYTFRVQARDLYNNISQEASFSFTVLSPWYLKWWVVALYILVLGIIIYYLVRWRLRAVIKEKESLENLIQERTEEVVNQKEELEKQSEELAATNDQLERIDDFVKAINNEVNIDQLFQVVLDRLCLFQNVEAASALVYDKEINGFQFIALAGVNDLAAVADVTLTYPQAMKRYVEGSEEVVEDVFLKNDFQYEELENALDVLLPPRSLMTTLIRVEGEVKSFITLENMSRTHAFEKRDFEMVRNLKEHLIGAYIKAKILDNLETTLDNLKSTQEELIRQEKLASVGELTKGIVDRILNPLNYINNFSQSSQYLVEELAEITEKHQQVFTEDENEEVVSTYDMLKKNLEKINEHGNSTTRIVKDMQKLLKGKSTEFFVTELNPFLESKAKSSLQEVLNEYKGAASVQLSFDLAARLPRVRLQPYEFSQVLHGLINNACYAVLEKSKLTKEYLPEIRIKTAEIRGEVRIQVWDNGKGIPQKEREKLFNPFFTTKPTSKGTGLGLYMSKEAVEFHKGRISLDSKEGEYTEVTIVLPAVKASEETVIKKVAT</sequence>
<comment type="catalytic activity">
    <reaction evidence="1">
        <text>ATP + protein L-histidine = ADP + protein N-phospho-L-histidine.</text>
        <dbReference type="EC" id="2.7.13.3"/>
    </reaction>
</comment>
<feature type="coiled-coil region" evidence="3">
    <location>
        <begin position="786"/>
        <end position="831"/>
    </location>
</feature>
<dbReference type="InterPro" id="IPR013783">
    <property type="entry name" value="Ig-like_fold"/>
</dbReference>
<evidence type="ECO:0000256" key="4">
    <source>
        <dbReference type="SAM" id="Phobius"/>
    </source>
</evidence>
<reference evidence="6 7" key="1">
    <citation type="submission" date="2020-08" db="EMBL/GenBank/DDBJ databases">
        <title>Genomic Encyclopedia of Type Strains, Phase IV (KMG-IV): sequencing the most valuable type-strain genomes for metagenomic binning, comparative biology and taxonomic classification.</title>
        <authorList>
            <person name="Goeker M."/>
        </authorList>
    </citation>
    <scope>NUCLEOTIDE SEQUENCE [LARGE SCALE GENOMIC DNA]</scope>
    <source>
        <strain evidence="6 7">DSM 105074</strain>
    </source>
</reference>
<dbReference type="SUPFAM" id="SSF55874">
    <property type="entry name" value="ATPase domain of HSP90 chaperone/DNA topoisomerase II/histidine kinase"/>
    <property type="match status" value="1"/>
</dbReference>
<dbReference type="InterPro" id="IPR005467">
    <property type="entry name" value="His_kinase_dom"/>
</dbReference>
<keyword evidence="3" id="KW-0175">Coiled coil</keyword>
<dbReference type="CDD" id="cd00075">
    <property type="entry name" value="HATPase"/>
    <property type="match status" value="1"/>
</dbReference>
<accession>A0A840TZM5</accession>
<dbReference type="Proteomes" id="UP000557307">
    <property type="component" value="Unassembled WGS sequence"/>
</dbReference>
<keyword evidence="6" id="KW-0418">Kinase</keyword>
<protein>
    <recommendedName>
        <fullName evidence="2">histidine kinase</fullName>
        <ecNumber evidence="2">2.7.13.3</ecNumber>
    </recommendedName>
</protein>
<dbReference type="InterPro" id="IPR036890">
    <property type="entry name" value="HATPase_C_sf"/>
</dbReference>
<evidence type="ECO:0000256" key="2">
    <source>
        <dbReference type="ARBA" id="ARBA00012438"/>
    </source>
</evidence>
<feature type="domain" description="Histidine kinase" evidence="5">
    <location>
        <begin position="1022"/>
        <end position="1267"/>
    </location>
</feature>
<keyword evidence="4" id="KW-0472">Membrane</keyword>
<dbReference type="AlphaFoldDB" id="A0A840TZM5"/>
<dbReference type="InterPro" id="IPR004358">
    <property type="entry name" value="Sig_transdc_His_kin-like_C"/>
</dbReference>
<evidence type="ECO:0000256" key="3">
    <source>
        <dbReference type="SAM" id="Coils"/>
    </source>
</evidence>
<dbReference type="InterPro" id="IPR015943">
    <property type="entry name" value="WD40/YVTN_repeat-like_dom_sf"/>
</dbReference>
<organism evidence="6 7">
    <name type="scientific">Rhabdobacter roseus</name>
    <dbReference type="NCBI Taxonomy" id="1655419"/>
    <lineage>
        <taxon>Bacteria</taxon>
        <taxon>Pseudomonadati</taxon>
        <taxon>Bacteroidota</taxon>
        <taxon>Cytophagia</taxon>
        <taxon>Cytophagales</taxon>
        <taxon>Cytophagaceae</taxon>
        <taxon>Rhabdobacter</taxon>
    </lineage>
</organism>
<dbReference type="Gene3D" id="1.10.287.130">
    <property type="match status" value="1"/>
</dbReference>
<dbReference type="GO" id="GO:0004673">
    <property type="term" value="F:protein histidine kinase activity"/>
    <property type="evidence" value="ECO:0007669"/>
    <property type="project" value="UniProtKB-EC"/>
</dbReference>
<dbReference type="SUPFAM" id="SSF63829">
    <property type="entry name" value="Calcium-dependent phosphotriesterase"/>
    <property type="match status" value="1"/>
</dbReference>
<dbReference type="RefSeq" id="WP_184175025.1">
    <property type="nucleotide sequence ID" value="NZ_JACHGF010000004.1"/>
</dbReference>
<evidence type="ECO:0000256" key="1">
    <source>
        <dbReference type="ARBA" id="ARBA00000085"/>
    </source>
</evidence>